<dbReference type="InterPro" id="IPR036867">
    <property type="entry name" value="R3H_dom_sf"/>
</dbReference>
<accession>A0A0G1IJB0</accession>
<dbReference type="EMBL" id="LCIR01000012">
    <property type="protein sequence ID" value="KKT59456.1"/>
    <property type="molecule type" value="Genomic_DNA"/>
</dbReference>
<dbReference type="InterPro" id="IPR039247">
    <property type="entry name" value="KhpB"/>
</dbReference>
<evidence type="ECO:0000259" key="1">
    <source>
        <dbReference type="PROSITE" id="PS51061"/>
    </source>
</evidence>
<proteinExistence type="predicted"/>
<dbReference type="PANTHER" id="PTHR35800">
    <property type="entry name" value="PROTEIN JAG"/>
    <property type="match status" value="1"/>
</dbReference>
<dbReference type="InterPro" id="IPR034079">
    <property type="entry name" value="R3H_KhpB"/>
</dbReference>
<protein>
    <submittedName>
        <fullName evidence="2">R3H domain protein</fullName>
    </submittedName>
</protein>
<name>A0A0G1IJB0_9BACT</name>
<dbReference type="GO" id="GO:0003723">
    <property type="term" value="F:RNA binding"/>
    <property type="evidence" value="ECO:0007669"/>
    <property type="project" value="InterPro"/>
</dbReference>
<dbReference type="SUPFAM" id="SSF82708">
    <property type="entry name" value="R3H domain"/>
    <property type="match status" value="1"/>
</dbReference>
<comment type="caution">
    <text evidence="2">The sequence shown here is derived from an EMBL/GenBank/DDBJ whole genome shotgun (WGS) entry which is preliminary data.</text>
</comment>
<feature type="domain" description="R3H" evidence="1">
    <location>
        <begin position="92"/>
        <end position="158"/>
    </location>
</feature>
<dbReference type="PANTHER" id="PTHR35800:SF1">
    <property type="entry name" value="RNA-BINDING PROTEIN KHPB"/>
    <property type="match status" value="1"/>
</dbReference>
<dbReference type="PROSITE" id="PS51061">
    <property type="entry name" value="R3H"/>
    <property type="match status" value="1"/>
</dbReference>
<dbReference type="Proteomes" id="UP000034087">
    <property type="component" value="Unassembled WGS sequence"/>
</dbReference>
<evidence type="ECO:0000313" key="3">
    <source>
        <dbReference type="Proteomes" id="UP000034087"/>
    </source>
</evidence>
<dbReference type="AlphaFoldDB" id="A0A0G1IJB0"/>
<organism evidence="2 3">
    <name type="scientific">Candidatus Giovannonibacteria bacterium GW2011_GWA1_44_25</name>
    <dbReference type="NCBI Taxonomy" id="1618645"/>
    <lineage>
        <taxon>Bacteria</taxon>
        <taxon>Candidatus Giovannoniibacteriota</taxon>
    </lineage>
</organism>
<dbReference type="SMART" id="SM00393">
    <property type="entry name" value="R3H"/>
    <property type="match status" value="1"/>
</dbReference>
<gene>
    <name evidence="2" type="ORF">UW53_C0012G0023</name>
</gene>
<dbReference type="Pfam" id="PF01424">
    <property type="entry name" value="R3H"/>
    <property type="match status" value="1"/>
</dbReference>
<dbReference type="Gene3D" id="3.30.1370.50">
    <property type="entry name" value="R3H-like domain"/>
    <property type="match status" value="1"/>
</dbReference>
<dbReference type="InterPro" id="IPR015946">
    <property type="entry name" value="KH_dom-like_a/b"/>
</dbReference>
<dbReference type="CDD" id="cd02644">
    <property type="entry name" value="R3H_jag"/>
    <property type="match status" value="1"/>
</dbReference>
<evidence type="ECO:0000313" key="2">
    <source>
        <dbReference type="EMBL" id="KKT59456.1"/>
    </source>
</evidence>
<reference evidence="2 3" key="1">
    <citation type="journal article" date="2015" name="Nature">
        <title>rRNA introns, odd ribosomes, and small enigmatic genomes across a large radiation of phyla.</title>
        <authorList>
            <person name="Brown C.T."/>
            <person name="Hug L.A."/>
            <person name="Thomas B.C."/>
            <person name="Sharon I."/>
            <person name="Castelle C.J."/>
            <person name="Singh A."/>
            <person name="Wilkins M.J."/>
            <person name="Williams K.H."/>
            <person name="Banfield J.F."/>
        </authorList>
    </citation>
    <scope>NUCLEOTIDE SEQUENCE [LARGE SCALE GENOMIC DNA]</scope>
</reference>
<dbReference type="InterPro" id="IPR001374">
    <property type="entry name" value="R3H_dom"/>
</dbReference>
<dbReference type="Gene3D" id="3.30.300.20">
    <property type="match status" value="1"/>
</dbReference>
<sequence length="160" mass="18620">MEDKSEQIKFIESVIKTVLELVGVNFSLEFQEGGEDSWFIIKTPEAPLLIGDAGKHLAALSFLIKRMHEQRFPLQAGGNPFRFLIDINDYNKKRMEEIKDLARMHAQRVRYFKKEVEMRPMNAYDRRIVHSVLQEYPDISTQSTGEGLERRVVIKPLNLV</sequence>